<evidence type="ECO:0008006" key="4">
    <source>
        <dbReference type="Google" id="ProtNLM"/>
    </source>
</evidence>
<dbReference type="OrthoDB" id="256753at2"/>
<accession>A0A2M9G1N0</accession>
<protein>
    <recommendedName>
        <fullName evidence="4">Zinc-ribbon domain-containing protein</fullName>
    </recommendedName>
</protein>
<dbReference type="InterPro" id="IPR031321">
    <property type="entry name" value="UCP012641"/>
</dbReference>
<feature type="region of interest" description="Disordered" evidence="1">
    <location>
        <begin position="1"/>
        <end position="24"/>
    </location>
</feature>
<dbReference type="Proteomes" id="UP000229498">
    <property type="component" value="Unassembled WGS sequence"/>
</dbReference>
<dbReference type="AlphaFoldDB" id="A0A2M9G1N0"/>
<evidence type="ECO:0000313" key="3">
    <source>
        <dbReference type="Proteomes" id="UP000229498"/>
    </source>
</evidence>
<dbReference type="PIRSF" id="PIRSF012641">
    <property type="entry name" value="UCP012641"/>
    <property type="match status" value="1"/>
</dbReference>
<proteinExistence type="predicted"/>
<dbReference type="Gene3D" id="3.40.390.70">
    <property type="match status" value="1"/>
</dbReference>
<evidence type="ECO:0000313" key="2">
    <source>
        <dbReference type="EMBL" id="PJK29609.1"/>
    </source>
</evidence>
<organism evidence="2 3">
    <name type="scientific">Minwuia thermotolerans</name>
    <dbReference type="NCBI Taxonomy" id="2056226"/>
    <lineage>
        <taxon>Bacteria</taxon>
        <taxon>Pseudomonadati</taxon>
        <taxon>Pseudomonadota</taxon>
        <taxon>Alphaproteobacteria</taxon>
        <taxon>Minwuiales</taxon>
        <taxon>Minwuiaceae</taxon>
        <taxon>Minwuia</taxon>
    </lineage>
</organism>
<dbReference type="EMBL" id="PHIG01000032">
    <property type="protein sequence ID" value="PJK29609.1"/>
    <property type="molecule type" value="Genomic_DNA"/>
</dbReference>
<dbReference type="Pfam" id="PF15887">
    <property type="entry name" value="Peptidase_Mx"/>
    <property type="match status" value="1"/>
</dbReference>
<comment type="caution">
    <text evidence="2">The sequence shown here is derived from an EMBL/GenBank/DDBJ whole genome shotgun (WGS) entry which is preliminary data.</text>
</comment>
<evidence type="ECO:0000256" key="1">
    <source>
        <dbReference type="SAM" id="MobiDB-lite"/>
    </source>
</evidence>
<reference evidence="2 3" key="1">
    <citation type="submission" date="2017-11" db="EMBL/GenBank/DDBJ databases">
        <title>Draft genome sequence of Rhizobiales bacterium SY3-13.</title>
        <authorList>
            <person name="Sun C."/>
        </authorList>
    </citation>
    <scope>NUCLEOTIDE SEQUENCE [LARGE SCALE GENOMIC DNA]</scope>
    <source>
        <strain evidence="2 3">SY3-13</strain>
    </source>
</reference>
<name>A0A2M9G1N0_9PROT</name>
<keyword evidence="3" id="KW-1185">Reference proteome</keyword>
<sequence length="369" mass="40595">MRRRSPPSGAPASWPEPGRRLPPARADAKCAPWLRTQETSLHLFTCPACGGRLFFRNLTCACGASVVFDPEAGGFATDGAECANRAEIACNWLARDGGLCRSCAMTEVVPETFHGENRGHWQDAELAKRWVLANLARWGWLTGADPGPRPVFHMLAEAMSGGAQAVSMGHKSGIVTINVTEADDVMRVRRREDFDEPLRTMIGHFRHELGHFFFERLAVDNGFPEGFRALFADERIDYGAALNEYYRQGPYPGWEGRHITAYAASHPHEDWAESFAHLLHLTDIVDSFAAAGLTGEGLPTATYDAYAEQDAATLLAYGARLGVALNHVNRAMGISDIYPFVHTPAIAEKLRFVHRWMARGLSGTASADR</sequence>
<gene>
    <name evidence="2" type="ORF">CVT23_11170</name>
</gene>